<evidence type="ECO:0000259" key="1">
    <source>
        <dbReference type="Pfam" id="PF00534"/>
    </source>
</evidence>
<dbReference type="EMBL" id="QBMC01000052">
    <property type="protein sequence ID" value="PZO18629.1"/>
    <property type="molecule type" value="Genomic_DNA"/>
</dbReference>
<name>A0A2W4UNU0_9CYAN</name>
<dbReference type="InterPro" id="IPR001296">
    <property type="entry name" value="Glyco_trans_1"/>
</dbReference>
<feature type="domain" description="Glycosyl transferase family 1" evidence="1">
    <location>
        <begin position="180"/>
        <end position="342"/>
    </location>
</feature>
<dbReference type="AlphaFoldDB" id="A0A2W4UNU0"/>
<evidence type="ECO:0000313" key="2">
    <source>
        <dbReference type="EMBL" id="PZO18629.1"/>
    </source>
</evidence>
<reference evidence="2 3" key="2">
    <citation type="submission" date="2018-06" db="EMBL/GenBank/DDBJ databases">
        <title>Metagenomic assembly of (sub)arctic Cyanobacteria and their associated microbiome from non-axenic cultures.</title>
        <authorList>
            <person name="Baurain D."/>
        </authorList>
    </citation>
    <scope>NUCLEOTIDE SEQUENCE [LARGE SCALE GENOMIC DNA]</scope>
    <source>
        <strain evidence="2">ULC129bin1</strain>
    </source>
</reference>
<dbReference type="GO" id="GO:0016757">
    <property type="term" value="F:glycosyltransferase activity"/>
    <property type="evidence" value="ECO:0007669"/>
    <property type="project" value="InterPro"/>
</dbReference>
<evidence type="ECO:0000313" key="3">
    <source>
        <dbReference type="Proteomes" id="UP000249354"/>
    </source>
</evidence>
<dbReference type="Pfam" id="PF00534">
    <property type="entry name" value="Glycos_transf_1"/>
    <property type="match status" value="1"/>
</dbReference>
<dbReference type="Gene3D" id="3.40.50.2000">
    <property type="entry name" value="Glycogen Phosphorylase B"/>
    <property type="match status" value="2"/>
</dbReference>
<reference evidence="3" key="1">
    <citation type="submission" date="2018-04" db="EMBL/GenBank/DDBJ databases">
        <authorList>
            <person name="Cornet L."/>
        </authorList>
    </citation>
    <scope>NUCLEOTIDE SEQUENCE [LARGE SCALE GENOMIC DNA]</scope>
</reference>
<accession>A0A2W4UNU0</accession>
<protein>
    <submittedName>
        <fullName evidence="2">Glycosyl transferase group 1</fullName>
    </submittedName>
</protein>
<comment type="caution">
    <text evidence="2">The sequence shown here is derived from an EMBL/GenBank/DDBJ whole genome shotgun (WGS) entry which is preliminary data.</text>
</comment>
<dbReference type="PANTHER" id="PTHR12526">
    <property type="entry name" value="GLYCOSYLTRANSFERASE"/>
    <property type="match status" value="1"/>
</dbReference>
<dbReference type="SUPFAM" id="SSF53756">
    <property type="entry name" value="UDP-Glycosyltransferase/glycogen phosphorylase"/>
    <property type="match status" value="1"/>
</dbReference>
<proteinExistence type="predicted"/>
<keyword evidence="2" id="KW-0808">Transferase</keyword>
<sequence>MRVYLVANALQQMGYEVTVVGPQFGEQLYPPPPQNLNVLAVPARRSLQYGADLGKLLSQINGDLIYAIKPRPTSFGTALLKRTLSKHPVIVDIDDWEMSWFEPYRPKYKQLVRDIFKPTGALHNPEHPLYLEWMENWVSKANSVSVATHFLQKRFGGHYLPNGKDTQIFDPAHYSPALSRQKYGLEGYKVLMFPGTARPHKGLEDVLTALDQLDWPDLRLVIVGGRKPDGYEDELFRQWSRWLIKLPRFPIDEMAEVVAAAHVVVVPQRDRATAQAQFPLKLTDGMAMAKPIIATRVGDIPEVLSGAGYLVEPESPMQIAEQIALIFKDLEAANRVGQRARDRCIEHYSTQAMVKRLAVMFGELGIHP</sequence>
<organism evidence="2 3">
    <name type="scientific">Leptolyngbya foveolarum</name>
    <dbReference type="NCBI Taxonomy" id="47253"/>
    <lineage>
        <taxon>Bacteria</taxon>
        <taxon>Bacillati</taxon>
        <taxon>Cyanobacteriota</taxon>
        <taxon>Cyanophyceae</taxon>
        <taxon>Leptolyngbyales</taxon>
        <taxon>Leptolyngbyaceae</taxon>
        <taxon>Leptolyngbya group</taxon>
        <taxon>Leptolyngbya</taxon>
    </lineage>
</organism>
<dbReference type="Proteomes" id="UP000249354">
    <property type="component" value="Unassembled WGS sequence"/>
</dbReference>
<gene>
    <name evidence="2" type="ORF">DCF25_09485</name>
</gene>